<proteinExistence type="inferred from homology"/>
<evidence type="ECO:0000256" key="4">
    <source>
        <dbReference type="ARBA" id="ARBA00022857"/>
    </source>
</evidence>
<dbReference type="SUPFAM" id="SSF51735">
    <property type="entry name" value="NAD(P)-binding Rossmann-fold domains"/>
    <property type="match status" value="1"/>
</dbReference>
<keyword evidence="4" id="KW-0521">NADP</keyword>
<organism evidence="9 10">
    <name type="scientific">Deinococcus yavapaiensis KR-236</name>
    <dbReference type="NCBI Taxonomy" id="694435"/>
    <lineage>
        <taxon>Bacteria</taxon>
        <taxon>Thermotogati</taxon>
        <taxon>Deinococcota</taxon>
        <taxon>Deinococci</taxon>
        <taxon>Deinococcales</taxon>
        <taxon>Deinococcaceae</taxon>
        <taxon>Deinococcus</taxon>
    </lineage>
</organism>
<dbReference type="InterPro" id="IPR036291">
    <property type="entry name" value="NAD(P)-bd_dom_sf"/>
</dbReference>
<sequence length="261" mass="28063">MTATSGLHALVTGASSGIGVVYADRLAARGFDLTLLARREDRLRDVARDLSARHGVTADVLAADLAESADVRRVEEYLRVHGTDFLVNNAGFAVYRPLADLPEDTVEEMILVNVLALARLTRAALPGMLARGRGTIVNVSSGLSWRPFRTNATYSGTKAFVNNFTRALAEEVEGTNVKVQLLVPGVIRTEFHDTSGTDLDRLPPGMIMEAPDLVDASLKGLDLGELVCVPAQPDPEVIARVFEAQLAASPRSGEVAPRYRS</sequence>
<comment type="pathway">
    <text evidence="1">Lipid metabolism; fatty acid biosynthesis.</text>
</comment>
<evidence type="ECO:0000256" key="2">
    <source>
        <dbReference type="ARBA" id="ARBA00022516"/>
    </source>
</evidence>
<keyword evidence="6" id="KW-0443">Lipid metabolism</keyword>
<comment type="similarity">
    <text evidence="8">Belongs to the short-chain dehydrogenases/reductases (SDR) family.</text>
</comment>
<comment type="caution">
    <text evidence="9">The sequence shown here is derived from an EMBL/GenBank/DDBJ whole genome shotgun (WGS) entry which is preliminary data.</text>
</comment>
<gene>
    <name evidence="9" type="ORF">DES52_12020</name>
</gene>
<keyword evidence="3" id="KW-0276">Fatty acid metabolism</keyword>
<dbReference type="EMBL" id="QJSX01000020">
    <property type="protein sequence ID" value="PYE49942.1"/>
    <property type="molecule type" value="Genomic_DNA"/>
</dbReference>
<accession>A0A318S468</accession>
<dbReference type="AlphaFoldDB" id="A0A318S468"/>
<dbReference type="OrthoDB" id="9808814at2"/>
<evidence type="ECO:0008006" key="11">
    <source>
        <dbReference type="Google" id="ProtNLM"/>
    </source>
</evidence>
<dbReference type="PIRSF" id="PIRSF000126">
    <property type="entry name" value="11-beta-HSD1"/>
    <property type="match status" value="1"/>
</dbReference>
<evidence type="ECO:0000256" key="5">
    <source>
        <dbReference type="ARBA" id="ARBA00023002"/>
    </source>
</evidence>
<protein>
    <recommendedName>
        <fullName evidence="11">Short-subunit dehydrogenase</fullName>
    </recommendedName>
</protein>
<evidence type="ECO:0000256" key="7">
    <source>
        <dbReference type="ARBA" id="ARBA00023160"/>
    </source>
</evidence>
<dbReference type="Gene3D" id="3.40.50.720">
    <property type="entry name" value="NAD(P)-binding Rossmann-like Domain"/>
    <property type="match status" value="1"/>
</dbReference>
<evidence type="ECO:0000313" key="9">
    <source>
        <dbReference type="EMBL" id="PYE49942.1"/>
    </source>
</evidence>
<name>A0A318S468_9DEIO</name>
<dbReference type="Pfam" id="PF00106">
    <property type="entry name" value="adh_short"/>
    <property type="match status" value="1"/>
</dbReference>
<keyword evidence="7" id="KW-0275">Fatty acid biosynthesis</keyword>
<dbReference type="PANTHER" id="PTHR43086">
    <property type="entry name" value="VERY-LONG-CHAIN 3-OXOOACYL-COA REDUCTASE"/>
    <property type="match status" value="1"/>
</dbReference>
<dbReference type="InterPro" id="IPR002347">
    <property type="entry name" value="SDR_fam"/>
</dbReference>
<evidence type="ECO:0000256" key="3">
    <source>
        <dbReference type="ARBA" id="ARBA00022832"/>
    </source>
</evidence>
<keyword evidence="5" id="KW-0560">Oxidoreductase</keyword>
<dbReference type="InterPro" id="IPR020904">
    <property type="entry name" value="Sc_DH/Rdtase_CS"/>
</dbReference>
<keyword evidence="2" id="KW-0444">Lipid biosynthesis</keyword>
<evidence type="ECO:0000256" key="6">
    <source>
        <dbReference type="ARBA" id="ARBA00023098"/>
    </source>
</evidence>
<evidence type="ECO:0000256" key="1">
    <source>
        <dbReference type="ARBA" id="ARBA00005194"/>
    </source>
</evidence>
<dbReference type="RefSeq" id="WP_110888515.1">
    <property type="nucleotide sequence ID" value="NZ_QJSX01000020.1"/>
</dbReference>
<evidence type="ECO:0000313" key="10">
    <source>
        <dbReference type="Proteomes" id="UP000248326"/>
    </source>
</evidence>
<dbReference type="PANTHER" id="PTHR43086:SF2">
    <property type="entry name" value="HYDROXYSTEROID DEHYDROGENASE-LIKE PROTEIN 1"/>
    <property type="match status" value="1"/>
</dbReference>
<keyword evidence="10" id="KW-1185">Reference proteome</keyword>
<dbReference type="PRINTS" id="PR00080">
    <property type="entry name" value="SDRFAMILY"/>
</dbReference>
<dbReference type="PROSITE" id="PS00061">
    <property type="entry name" value="ADH_SHORT"/>
    <property type="match status" value="1"/>
</dbReference>
<reference evidence="9 10" key="1">
    <citation type="submission" date="2018-06" db="EMBL/GenBank/DDBJ databases">
        <title>Genomic Encyclopedia of Type Strains, Phase IV (KMG-IV): sequencing the most valuable type-strain genomes for metagenomic binning, comparative biology and taxonomic classification.</title>
        <authorList>
            <person name="Goeker M."/>
        </authorList>
    </citation>
    <scope>NUCLEOTIDE SEQUENCE [LARGE SCALE GENOMIC DNA]</scope>
    <source>
        <strain evidence="9 10">DSM 18048</strain>
    </source>
</reference>
<dbReference type="GO" id="GO:0016491">
    <property type="term" value="F:oxidoreductase activity"/>
    <property type="evidence" value="ECO:0007669"/>
    <property type="project" value="UniProtKB-KW"/>
</dbReference>
<dbReference type="GO" id="GO:0030497">
    <property type="term" value="P:fatty acid elongation"/>
    <property type="evidence" value="ECO:0007669"/>
    <property type="project" value="TreeGrafter"/>
</dbReference>
<evidence type="ECO:0000256" key="8">
    <source>
        <dbReference type="RuleBase" id="RU000363"/>
    </source>
</evidence>
<dbReference type="Proteomes" id="UP000248326">
    <property type="component" value="Unassembled WGS sequence"/>
</dbReference>
<dbReference type="PRINTS" id="PR00081">
    <property type="entry name" value="GDHRDH"/>
</dbReference>